<dbReference type="EMBL" id="JBHSGU010000002">
    <property type="protein sequence ID" value="MFC4700356.1"/>
    <property type="molecule type" value="Genomic_DNA"/>
</dbReference>
<gene>
    <name evidence="3" type="ORF">ACFO4O_09325</name>
</gene>
<dbReference type="RefSeq" id="WP_382407701.1">
    <property type="nucleotide sequence ID" value="NZ_JBHSGU010000002.1"/>
</dbReference>
<dbReference type="PANTHER" id="PTHR43298:SF2">
    <property type="entry name" value="FMN_FAD EXPORTER YEEO-RELATED"/>
    <property type="match status" value="1"/>
</dbReference>
<evidence type="ECO:0000256" key="1">
    <source>
        <dbReference type="ARBA" id="ARBA00022448"/>
    </source>
</evidence>
<feature type="transmembrane region" description="Helical" evidence="2">
    <location>
        <begin position="299"/>
        <end position="319"/>
    </location>
</feature>
<feature type="transmembrane region" description="Helical" evidence="2">
    <location>
        <begin position="110"/>
        <end position="132"/>
    </location>
</feature>
<feature type="transmembrane region" description="Helical" evidence="2">
    <location>
        <begin position="216"/>
        <end position="243"/>
    </location>
</feature>
<evidence type="ECO:0000313" key="3">
    <source>
        <dbReference type="EMBL" id="MFC4700356.1"/>
    </source>
</evidence>
<keyword evidence="2" id="KW-0472">Membrane</keyword>
<evidence type="ECO:0000313" key="4">
    <source>
        <dbReference type="Proteomes" id="UP001595897"/>
    </source>
</evidence>
<feature type="transmembrane region" description="Helical" evidence="2">
    <location>
        <begin position="69"/>
        <end position="98"/>
    </location>
</feature>
<dbReference type="NCBIfam" id="TIGR00797">
    <property type="entry name" value="matE"/>
    <property type="match status" value="1"/>
</dbReference>
<sequence length="466" mass="50124">MAEVIDFDFGEKGQFSSNGVFMPSQNLKYISLSSTKQLLNLSIPITLGFLSAALIGVTDSIIVAPLGKLALASISITSSFILIFYAGLFGFASMTGVLLANQKESDQKTIVNTGFWISSTAGVIGALLMLKSYYLLGVLGQPKAVVTAVESYWMYMAFSLLPYTMISSIQSGLEASERQWISMLFSFLAVLLNVPLTIILVHGFDDFGGAGLKGAGIASFAAQTLALLCIIVYTQCSNTLYIFKLSLRFRLDEAKDYLKHGSTVSLGYIGEAGAFSFAGIMVGFFGIDALASFQIVNSIASVAYMIPLGLSIAVAILIGQSSSEHNIEGIKSFAINANMIIILWMTIITLTFLFIGSEIAAIFTSDSGTIALATTLFWVFGLVQLGDGLQATCLGALRGILDTKQPVLITLVIYWLIGLPLGYLIAKHTELNSVGIWIGYGVGIYLAAFLLSWRLIFKTRSLQLNL</sequence>
<keyword evidence="2" id="KW-1133">Transmembrane helix</keyword>
<evidence type="ECO:0000256" key="2">
    <source>
        <dbReference type="SAM" id="Phobius"/>
    </source>
</evidence>
<feature type="transmembrane region" description="Helical" evidence="2">
    <location>
        <begin position="181"/>
        <end position="204"/>
    </location>
</feature>
<reference evidence="4" key="1">
    <citation type="journal article" date="2019" name="Int. J. Syst. Evol. Microbiol.">
        <title>The Global Catalogue of Microorganisms (GCM) 10K type strain sequencing project: providing services to taxonomists for standard genome sequencing and annotation.</title>
        <authorList>
            <consortium name="The Broad Institute Genomics Platform"/>
            <consortium name="The Broad Institute Genome Sequencing Center for Infectious Disease"/>
            <person name="Wu L."/>
            <person name="Ma J."/>
        </authorList>
    </citation>
    <scope>NUCLEOTIDE SEQUENCE [LARGE SCALE GENOMIC DNA]</scope>
    <source>
        <strain evidence="4">KACC 12507</strain>
    </source>
</reference>
<feature type="transmembrane region" description="Helical" evidence="2">
    <location>
        <begin position="340"/>
        <end position="363"/>
    </location>
</feature>
<proteinExistence type="predicted"/>
<feature type="transmembrane region" description="Helical" evidence="2">
    <location>
        <begin position="407"/>
        <end position="425"/>
    </location>
</feature>
<name>A0ABV9LV01_9ALTE</name>
<keyword evidence="4" id="KW-1185">Reference proteome</keyword>
<keyword evidence="1" id="KW-0813">Transport</keyword>
<organism evidence="3 4">
    <name type="scientific">Glaciecola siphonariae</name>
    <dbReference type="NCBI Taxonomy" id="521012"/>
    <lineage>
        <taxon>Bacteria</taxon>
        <taxon>Pseudomonadati</taxon>
        <taxon>Pseudomonadota</taxon>
        <taxon>Gammaproteobacteria</taxon>
        <taxon>Alteromonadales</taxon>
        <taxon>Alteromonadaceae</taxon>
        <taxon>Glaciecola</taxon>
    </lineage>
</organism>
<dbReference type="InterPro" id="IPR050222">
    <property type="entry name" value="MATE_MdtK"/>
</dbReference>
<accession>A0ABV9LV01</accession>
<keyword evidence="2" id="KW-0812">Transmembrane</keyword>
<feature type="transmembrane region" description="Helical" evidence="2">
    <location>
        <begin position="152"/>
        <end position="169"/>
    </location>
</feature>
<feature type="transmembrane region" description="Helical" evidence="2">
    <location>
        <begin position="437"/>
        <end position="457"/>
    </location>
</feature>
<dbReference type="PANTHER" id="PTHR43298">
    <property type="entry name" value="MULTIDRUG RESISTANCE PROTEIN NORM-RELATED"/>
    <property type="match status" value="1"/>
</dbReference>
<feature type="transmembrane region" description="Helical" evidence="2">
    <location>
        <begin position="38"/>
        <end position="57"/>
    </location>
</feature>
<feature type="transmembrane region" description="Helical" evidence="2">
    <location>
        <begin position="369"/>
        <end position="386"/>
    </location>
</feature>
<protein>
    <submittedName>
        <fullName evidence="3">MATE family efflux transporter</fullName>
    </submittedName>
</protein>
<dbReference type="Pfam" id="PF01554">
    <property type="entry name" value="MatE"/>
    <property type="match status" value="2"/>
</dbReference>
<feature type="transmembrane region" description="Helical" evidence="2">
    <location>
        <begin position="264"/>
        <end position="287"/>
    </location>
</feature>
<comment type="caution">
    <text evidence="3">The sequence shown here is derived from an EMBL/GenBank/DDBJ whole genome shotgun (WGS) entry which is preliminary data.</text>
</comment>
<dbReference type="Proteomes" id="UP001595897">
    <property type="component" value="Unassembled WGS sequence"/>
</dbReference>
<dbReference type="InterPro" id="IPR002528">
    <property type="entry name" value="MATE_fam"/>
</dbReference>